<sequence length="311" mass="33579">MPAGLLIDLNDGRPMHIVAGMRCPSYSGATNEVIAYDTVSINKTPGSQVFVIPLTPVVVSWVGGTYLPYWWAMSGFVDNGDGTLRFLSETTDRRTVTYRSYIFEMLPASSAGNNTGLLIENSTDFASISSNANVMTCVYSGDINVNGSVTPPAQGLIFATWNAANVAVYYDGGQIHAYYPMDNNANNPANINLRIAIFQQSPPVPGTGLNFFNASGQCTFSTSRKPFIISGNWNVSDGYTDIGNNMVALASTGVQTTIGGGYCNVRVKGIERIGNSVRALNSTLHSNWPDKYPMYKNTTTAIPLPLIPNFY</sequence>
<dbReference type="EMBL" id="UAVL01000002">
    <property type="protein sequence ID" value="SQA62321.1"/>
    <property type="molecule type" value="Genomic_DNA"/>
</dbReference>
<dbReference type="AlphaFoldDB" id="A0AB38FTG3"/>
<proteinExistence type="predicted"/>
<dbReference type="RefSeq" id="WP_146748688.1">
    <property type="nucleotide sequence ID" value="NZ_UAVL01000002.1"/>
</dbReference>
<organism evidence="1 2">
    <name type="scientific">Yokenella regensburgei</name>
    <dbReference type="NCBI Taxonomy" id="158877"/>
    <lineage>
        <taxon>Bacteria</taxon>
        <taxon>Pseudomonadati</taxon>
        <taxon>Pseudomonadota</taxon>
        <taxon>Gammaproteobacteria</taxon>
        <taxon>Enterobacterales</taxon>
        <taxon>Enterobacteriaceae</taxon>
        <taxon>Yokenella</taxon>
    </lineage>
</organism>
<comment type="caution">
    <text evidence="1">The sequence shown here is derived from an EMBL/GenBank/DDBJ whole genome shotgun (WGS) entry which is preliminary data.</text>
</comment>
<evidence type="ECO:0000313" key="1">
    <source>
        <dbReference type="EMBL" id="SQA62321.1"/>
    </source>
</evidence>
<dbReference type="InterPro" id="IPR045604">
    <property type="entry name" value="DUF6453"/>
</dbReference>
<accession>A0AB38FTG3</accession>
<dbReference type="Pfam" id="PF20051">
    <property type="entry name" value="DUF6453"/>
    <property type="match status" value="1"/>
</dbReference>
<name>A0AB38FTG3_9ENTR</name>
<protein>
    <recommendedName>
        <fullName evidence="3">Phage tail protein</fullName>
    </recommendedName>
</protein>
<reference evidence="1 2" key="1">
    <citation type="submission" date="2018-06" db="EMBL/GenBank/DDBJ databases">
        <authorList>
            <consortium name="Pathogen Informatics"/>
            <person name="Doyle S."/>
        </authorList>
    </citation>
    <scope>NUCLEOTIDE SEQUENCE [LARGE SCALE GENOMIC DNA]</scope>
    <source>
        <strain evidence="1 2">NCTC11967</strain>
    </source>
</reference>
<gene>
    <name evidence="1" type="ORF">NCTC11967_01300</name>
</gene>
<dbReference type="Proteomes" id="UP000251313">
    <property type="component" value="Unassembled WGS sequence"/>
</dbReference>
<evidence type="ECO:0008006" key="3">
    <source>
        <dbReference type="Google" id="ProtNLM"/>
    </source>
</evidence>
<evidence type="ECO:0000313" key="2">
    <source>
        <dbReference type="Proteomes" id="UP000251313"/>
    </source>
</evidence>